<accession>A0A4R8DQL7</accession>
<dbReference type="AlphaFoldDB" id="A0A4R8DQL7"/>
<evidence type="ECO:0000259" key="3">
    <source>
        <dbReference type="Pfam" id="PF13505"/>
    </source>
</evidence>
<feature type="chain" id="PRO_5020217022" evidence="2">
    <location>
        <begin position="19"/>
        <end position="198"/>
    </location>
</feature>
<dbReference type="EMBL" id="SODV01000001">
    <property type="protein sequence ID" value="TDX00444.1"/>
    <property type="molecule type" value="Genomic_DNA"/>
</dbReference>
<gene>
    <name evidence="4" type="ORF">EDB95_1468</name>
</gene>
<name>A0A4R8DQL7_9BACT</name>
<protein>
    <submittedName>
        <fullName evidence="4">Outer membrane protein with beta-barrel domain</fullName>
    </submittedName>
</protein>
<dbReference type="Gene3D" id="2.40.160.20">
    <property type="match status" value="1"/>
</dbReference>
<reference evidence="4 5" key="1">
    <citation type="submission" date="2019-03" db="EMBL/GenBank/DDBJ databases">
        <title>Genomic Encyclopedia of Type Strains, Phase IV (KMG-IV): sequencing the most valuable type-strain genomes for metagenomic binning, comparative biology and taxonomic classification.</title>
        <authorList>
            <person name="Goeker M."/>
        </authorList>
    </citation>
    <scope>NUCLEOTIDE SEQUENCE [LARGE SCALE GENOMIC DNA]</scope>
    <source>
        <strain evidence="4 5">DSM 100059</strain>
    </source>
</reference>
<dbReference type="InterPro" id="IPR011250">
    <property type="entry name" value="OMP/PagP_B-barrel"/>
</dbReference>
<comment type="caution">
    <text evidence="4">The sequence shown here is derived from an EMBL/GenBank/DDBJ whole genome shotgun (WGS) entry which is preliminary data.</text>
</comment>
<feature type="signal peptide" evidence="2">
    <location>
        <begin position="1"/>
        <end position="18"/>
    </location>
</feature>
<keyword evidence="5" id="KW-1185">Reference proteome</keyword>
<dbReference type="Pfam" id="PF13505">
    <property type="entry name" value="OMP_b-brl"/>
    <property type="match status" value="1"/>
</dbReference>
<organism evidence="4 5">
    <name type="scientific">Dinghuibacter silviterrae</name>
    <dbReference type="NCBI Taxonomy" id="1539049"/>
    <lineage>
        <taxon>Bacteria</taxon>
        <taxon>Pseudomonadati</taxon>
        <taxon>Bacteroidota</taxon>
        <taxon>Chitinophagia</taxon>
        <taxon>Chitinophagales</taxon>
        <taxon>Chitinophagaceae</taxon>
        <taxon>Dinghuibacter</taxon>
    </lineage>
</organism>
<dbReference type="InterPro" id="IPR027385">
    <property type="entry name" value="Beta-barrel_OMP"/>
</dbReference>
<dbReference type="SUPFAM" id="SSF56925">
    <property type="entry name" value="OMPA-like"/>
    <property type="match status" value="1"/>
</dbReference>
<dbReference type="RefSeq" id="WP_162852506.1">
    <property type="nucleotide sequence ID" value="NZ_SODV01000001.1"/>
</dbReference>
<sequence length="198" mass="21818">MKPFLLFVTMLLSSGASAQKWSVALSAGPAFPTGNFSKADPDIVSGNASTGLDIQAQTTYRVYRRWGMSVLAGYQHNGDGWVPSSSRGEYYQFWKLLAGPVYQLPLTSDWALTARALAGVERLTPLEGPRPTPFTWGGGLGARYALHKRWFIQATADYLEADYRHQETIYANNALFFSSRVHYAYNSVSTAVGLGYSL</sequence>
<evidence type="ECO:0000256" key="2">
    <source>
        <dbReference type="SAM" id="SignalP"/>
    </source>
</evidence>
<keyword evidence="1 2" id="KW-0732">Signal</keyword>
<evidence type="ECO:0000313" key="4">
    <source>
        <dbReference type="EMBL" id="TDX00444.1"/>
    </source>
</evidence>
<feature type="domain" description="Outer membrane protein beta-barrel" evidence="3">
    <location>
        <begin position="8"/>
        <end position="168"/>
    </location>
</feature>
<evidence type="ECO:0000256" key="1">
    <source>
        <dbReference type="ARBA" id="ARBA00022729"/>
    </source>
</evidence>
<dbReference type="Proteomes" id="UP000294498">
    <property type="component" value="Unassembled WGS sequence"/>
</dbReference>
<evidence type="ECO:0000313" key="5">
    <source>
        <dbReference type="Proteomes" id="UP000294498"/>
    </source>
</evidence>
<proteinExistence type="predicted"/>